<organism evidence="6 7">
    <name type="scientific">Umezawaea endophytica</name>
    <dbReference type="NCBI Taxonomy" id="1654476"/>
    <lineage>
        <taxon>Bacteria</taxon>
        <taxon>Bacillati</taxon>
        <taxon>Actinomycetota</taxon>
        <taxon>Actinomycetes</taxon>
        <taxon>Pseudonocardiales</taxon>
        <taxon>Pseudonocardiaceae</taxon>
        <taxon>Umezawaea</taxon>
    </lineage>
</organism>
<dbReference type="PROSITE" id="PS50931">
    <property type="entry name" value="HTH_LYSR"/>
    <property type="match status" value="1"/>
</dbReference>
<keyword evidence="4" id="KW-0804">Transcription</keyword>
<evidence type="ECO:0000313" key="7">
    <source>
        <dbReference type="Proteomes" id="UP001141259"/>
    </source>
</evidence>
<dbReference type="AlphaFoldDB" id="A0A9X2VKX7"/>
<name>A0A9X2VKX7_9PSEU</name>
<dbReference type="Proteomes" id="UP001141259">
    <property type="component" value="Unassembled WGS sequence"/>
</dbReference>
<dbReference type="GO" id="GO:0003700">
    <property type="term" value="F:DNA-binding transcription factor activity"/>
    <property type="evidence" value="ECO:0007669"/>
    <property type="project" value="InterPro"/>
</dbReference>
<dbReference type="SUPFAM" id="SSF53850">
    <property type="entry name" value="Periplasmic binding protein-like II"/>
    <property type="match status" value="1"/>
</dbReference>
<dbReference type="EMBL" id="JANYMP010000007">
    <property type="protein sequence ID" value="MCS7478510.1"/>
    <property type="molecule type" value="Genomic_DNA"/>
</dbReference>
<dbReference type="PANTHER" id="PTHR30126">
    <property type="entry name" value="HTH-TYPE TRANSCRIPTIONAL REGULATOR"/>
    <property type="match status" value="1"/>
</dbReference>
<evidence type="ECO:0000256" key="3">
    <source>
        <dbReference type="ARBA" id="ARBA00023125"/>
    </source>
</evidence>
<gene>
    <name evidence="6" type="ORF">NZH93_16745</name>
</gene>
<dbReference type="SUPFAM" id="SSF46785">
    <property type="entry name" value="Winged helix' DNA-binding domain"/>
    <property type="match status" value="1"/>
</dbReference>
<comment type="caution">
    <text evidence="6">The sequence shown here is derived from an EMBL/GenBank/DDBJ whole genome shotgun (WGS) entry which is preliminary data.</text>
</comment>
<evidence type="ECO:0000259" key="5">
    <source>
        <dbReference type="PROSITE" id="PS50931"/>
    </source>
</evidence>
<evidence type="ECO:0000256" key="1">
    <source>
        <dbReference type="ARBA" id="ARBA00009437"/>
    </source>
</evidence>
<dbReference type="GO" id="GO:0000976">
    <property type="term" value="F:transcription cis-regulatory region binding"/>
    <property type="evidence" value="ECO:0007669"/>
    <property type="project" value="TreeGrafter"/>
</dbReference>
<dbReference type="Pfam" id="PF00126">
    <property type="entry name" value="HTH_1"/>
    <property type="match status" value="1"/>
</dbReference>
<evidence type="ECO:0000256" key="2">
    <source>
        <dbReference type="ARBA" id="ARBA00023015"/>
    </source>
</evidence>
<sequence>MTLTQLSTFVLVAKLGSVKAAATALGVSEPAVSQALASLRQQLGDPLLSRAGSGMRLTAAGARLLPIASQMVALGADAEAAVRVGKGAPRQLRVVTSGTVMEVVAAPLVNAFADRSGRAIDVTVGMAASDEMPVLLANRFADVALGPRLVSTRDPAGELVSEPVFRTRLVVVAGAVKPPGGPGDWSWLVDSSGADPSSDVGRLLGRLRVAESRIRVFPGQTAAWAAAADGAGVAIAPAHLVTARLRRGELRVVPTAVTPAESTWYLTTLVPERRSVVAETFRHYLSTAEALHVMSEPGAGVPPSRFRPPVYVTLWS</sequence>
<dbReference type="RefSeq" id="WP_259624019.1">
    <property type="nucleotide sequence ID" value="NZ_JANYMP010000007.1"/>
</dbReference>
<evidence type="ECO:0000256" key="4">
    <source>
        <dbReference type="ARBA" id="ARBA00023163"/>
    </source>
</evidence>
<keyword evidence="7" id="KW-1185">Reference proteome</keyword>
<dbReference type="InterPro" id="IPR000847">
    <property type="entry name" value="LysR_HTH_N"/>
</dbReference>
<accession>A0A9X2VKX7</accession>
<evidence type="ECO:0000313" key="6">
    <source>
        <dbReference type="EMBL" id="MCS7478510.1"/>
    </source>
</evidence>
<dbReference type="InterPro" id="IPR036388">
    <property type="entry name" value="WH-like_DNA-bd_sf"/>
</dbReference>
<dbReference type="Pfam" id="PF03466">
    <property type="entry name" value="LysR_substrate"/>
    <property type="match status" value="1"/>
</dbReference>
<dbReference type="InterPro" id="IPR036390">
    <property type="entry name" value="WH_DNA-bd_sf"/>
</dbReference>
<comment type="similarity">
    <text evidence="1">Belongs to the LysR transcriptional regulatory family.</text>
</comment>
<reference evidence="6" key="1">
    <citation type="submission" date="2022-08" db="EMBL/GenBank/DDBJ databases">
        <authorList>
            <person name="Tistechok S."/>
            <person name="Samborskyy M."/>
            <person name="Roman I."/>
        </authorList>
    </citation>
    <scope>NUCLEOTIDE SEQUENCE</scope>
    <source>
        <strain evidence="6">DSM 103496</strain>
    </source>
</reference>
<dbReference type="InterPro" id="IPR005119">
    <property type="entry name" value="LysR_subst-bd"/>
</dbReference>
<protein>
    <submittedName>
        <fullName evidence="6">LysR family transcriptional regulator</fullName>
    </submittedName>
</protein>
<feature type="domain" description="HTH lysR-type" evidence="5">
    <location>
        <begin position="1"/>
        <end position="58"/>
    </location>
</feature>
<dbReference type="Gene3D" id="3.40.190.10">
    <property type="entry name" value="Periplasmic binding protein-like II"/>
    <property type="match status" value="2"/>
</dbReference>
<dbReference type="PRINTS" id="PR00039">
    <property type="entry name" value="HTHLYSR"/>
</dbReference>
<dbReference type="Gene3D" id="1.10.10.10">
    <property type="entry name" value="Winged helix-like DNA-binding domain superfamily/Winged helix DNA-binding domain"/>
    <property type="match status" value="1"/>
</dbReference>
<keyword evidence="3" id="KW-0238">DNA-binding</keyword>
<proteinExistence type="inferred from homology"/>
<keyword evidence="2" id="KW-0805">Transcription regulation</keyword>
<dbReference type="PANTHER" id="PTHR30126:SF39">
    <property type="entry name" value="HTH-TYPE TRANSCRIPTIONAL REGULATOR CYSL"/>
    <property type="match status" value="1"/>
</dbReference>